<dbReference type="AlphaFoldDB" id="A0A194PLA3"/>
<organism evidence="4 5">
    <name type="scientific">Papilio xuthus</name>
    <name type="common">Asian swallowtail butterfly</name>
    <dbReference type="NCBI Taxonomy" id="66420"/>
    <lineage>
        <taxon>Eukaryota</taxon>
        <taxon>Metazoa</taxon>
        <taxon>Ecdysozoa</taxon>
        <taxon>Arthropoda</taxon>
        <taxon>Hexapoda</taxon>
        <taxon>Insecta</taxon>
        <taxon>Pterygota</taxon>
        <taxon>Neoptera</taxon>
        <taxon>Endopterygota</taxon>
        <taxon>Lepidoptera</taxon>
        <taxon>Glossata</taxon>
        <taxon>Ditrysia</taxon>
        <taxon>Papilionoidea</taxon>
        <taxon>Papilionidae</taxon>
        <taxon>Papilioninae</taxon>
        <taxon>Papilio</taxon>
    </lineage>
</organism>
<keyword evidence="3" id="KW-1133">Transmembrane helix</keyword>
<dbReference type="InterPro" id="IPR029033">
    <property type="entry name" value="His_PPase_superfam"/>
</dbReference>
<dbReference type="STRING" id="66420.A0A194PLA3"/>
<dbReference type="Pfam" id="PF00328">
    <property type="entry name" value="His_Phos_2"/>
    <property type="match status" value="2"/>
</dbReference>
<dbReference type="CDD" id="cd07061">
    <property type="entry name" value="HP_HAP_like"/>
    <property type="match status" value="1"/>
</dbReference>
<name>A0A194PLA3_PAPXU</name>
<proteinExistence type="inferred from homology"/>
<dbReference type="GO" id="GO:0003993">
    <property type="term" value="F:acid phosphatase activity"/>
    <property type="evidence" value="ECO:0007669"/>
    <property type="project" value="UniProtKB-EC"/>
</dbReference>
<dbReference type="Gene3D" id="3.40.50.1240">
    <property type="entry name" value="Phosphoglycerate mutase-like"/>
    <property type="match status" value="2"/>
</dbReference>
<reference evidence="4 5" key="1">
    <citation type="journal article" date="2015" name="Nat. Commun.">
        <title>Outbred genome sequencing and CRISPR/Cas9 gene editing in butterflies.</title>
        <authorList>
            <person name="Li X."/>
            <person name="Fan D."/>
            <person name="Zhang W."/>
            <person name="Liu G."/>
            <person name="Zhang L."/>
            <person name="Zhao L."/>
            <person name="Fang X."/>
            <person name="Chen L."/>
            <person name="Dong Y."/>
            <person name="Chen Y."/>
            <person name="Ding Y."/>
            <person name="Zhao R."/>
            <person name="Feng M."/>
            <person name="Zhu Y."/>
            <person name="Feng Y."/>
            <person name="Jiang X."/>
            <person name="Zhu D."/>
            <person name="Xiang H."/>
            <person name="Feng X."/>
            <person name="Li S."/>
            <person name="Wang J."/>
            <person name="Zhang G."/>
            <person name="Kronforst M.R."/>
            <person name="Wang W."/>
        </authorList>
    </citation>
    <scope>NUCLEOTIDE SEQUENCE [LARGE SCALE GENOMIC DNA]</scope>
    <source>
        <strain evidence="4">Ya'a_city_454_Px</strain>
        <tissue evidence="4">Whole body</tissue>
    </source>
</reference>
<dbReference type="PROSITE" id="PS00616">
    <property type="entry name" value="HIS_ACID_PHOSPHAT_1"/>
    <property type="match status" value="1"/>
</dbReference>
<evidence type="ECO:0000256" key="3">
    <source>
        <dbReference type="SAM" id="Phobius"/>
    </source>
</evidence>
<dbReference type="InterPro" id="IPR050645">
    <property type="entry name" value="Histidine_acid_phosphatase"/>
</dbReference>
<keyword evidence="5" id="KW-1185">Reference proteome</keyword>
<keyword evidence="3" id="KW-0472">Membrane</keyword>
<evidence type="ECO:0000313" key="4">
    <source>
        <dbReference type="EMBL" id="KPI93514.1"/>
    </source>
</evidence>
<dbReference type="InterPro" id="IPR000560">
    <property type="entry name" value="His_Pase_clade-2"/>
</dbReference>
<comment type="catalytic activity">
    <reaction evidence="1">
        <text>a phosphate monoester + H2O = an alcohol + phosphate</text>
        <dbReference type="Rhea" id="RHEA:15017"/>
        <dbReference type="ChEBI" id="CHEBI:15377"/>
        <dbReference type="ChEBI" id="CHEBI:30879"/>
        <dbReference type="ChEBI" id="CHEBI:43474"/>
        <dbReference type="ChEBI" id="CHEBI:67140"/>
        <dbReference type="EC" id="3.1.3.2"/>
    </reaction>
</comment>
<dbReference type="InterPro" id="IPR033379">
    <property type="entry name" value="Acid_Pase_AS"/>
</dbReference>
<dbReference type="SUPFAM" id="SSF53254">
    <property type="entry name" value="Phosphoglycerate mutase-like"/>
    <property type="match status" value="1"/>
</dbReference>
<dbReference type="PANTHER" id="PTHR11567:SF19">
    <property type="entry name" value="GH19849P"/>
    <property type="match status" value="1"/>
</dbReference>
<evidence type="ECO:0000313" key="5">
    <source>
        <dbReference type="Proteomes" id="UP000053268"/>
    </source>
</evidence>
<evidence type="ECO:0000256" key="1">
    <source>
        <dbReference type="ARBA" id="ARBA00000032"/>
    </source>
</evidence>
<comment type="similarity">
    <text evidence="2">Belongs to the histidine acid phosphatase family.</text>
</comment>
<dbReference type="Proteomes" id="UP000053268">
    <property type="component" value="Unassembled WGS sequence"/>
</dbReference>
<dbReference type="PANTHER" id="PTHR11567">
    <property type="entry name" value="ACID PHOSPHATASE-RELATED"/>
    <property type="match status" value="1"/>
</dbReference>
<feature type="transmembrane region" description="Helical" evidence="3">
    <location>
        <begin position="33"/>
        <end position="52"/>
    </location>
</feature>
<evidence type="ECO:0000256" key="2">
    <source>
        <dbReference type="ARBA" id="ARBA00005375"/>
    </source>
</evidence>
<accession>A0A194PLA3</accession>
<keyword evidence="3" id="KW-0812">Transmembrane</keyword>
<gene>
    <name evidence="4" type="ORF">RR46_10774</name>
</gene>
<dbReference type="EMBL" id="KQ459602">
    <property type="protein sequence ID" value="KPI93514.1"/>
    <property type="molecule type" value="Genomic_DNA"/>
</dbReference>
<sequence>MEYDKEDHTWRRRSSATLKQTTCQPMPKRSHTVAVIVLGLAVLSCLLGYCVLSETLPYESKTLRLVIVLFRHGARTPISSYKSDPFKNYQWPDGLGSLTNAGKLQLYELGKKYRNYYANFIPEEYYEKDVYVMSSDKSRCLMNAYTFLAGLFPPSDRQTWHPELPWQPIPVHSLPKDLDDIVAQTKPCKVWKSMYEELLEEANSDPKFAELFDYLSKHTNQSPFLNEIKMNLQDSVSHTNLDRSLYIYSGHDVTVVGLWRTLGYSELLEPEYGASLVLELHEEVEQDTFFVKLFYRNNTKVEVPMELNMPFCDDPCTYNRFIQHIETLIPNNWEEECQN</sequence>
<protein>
    <submittedName>
        <fullName evidence="4">Lysosomal acid phosphatase</fullName>
    </submittedName>
</protein>